<evidence type="ECO:0000256" key="6">
    <source>
        <dbReference type="ARBA" id="ARBA00022473"/>
    </source>
</evidence>
<evidence type="ECO:0000256" key="14">
    <source>
        <dbReference type="ARBA" id="ARBA00023069"/>
    </source>
</evidence>
<protein>
    <recommendedName>
        <fullName evidence="18">Cyclin-dependent kinase 20</fullName>
        <ecNumber evidence="5">2.7.11.22</ecNumber>
    </recommendedName>
    <alternativeName>
        <fullName evidence="19">Cell cycle-related kinase</fullName>
    </alternativeName>
    <alternativeName>
        <fullName evidence="20">Cell division protein kinase 20</fullName>
    </alternativeName>
</protein>
<evidence type="ECO:0000313" key="27">
    <source>
        <dbReference type="Proteomes" id="UP001165289"/>
    </source>
</evidence>
<dbReference type="PANTHER" id="PTHR24056:SF171">
    <property type="entry name" value="CYCLIN-DEPENDENT KINASE 20"/>
    <property type="match status" value="1"/>
</dbReference>
<dbReference type="PROSITE" id="PS50011">
    <property type="entry name" value="PROTEIN_KINASE_DOM"/>
    <property type="match status" value="1"/>
</dbReference>
<evidence type="ECO:0000259" key="25">
    <source>
        <dbReference type="PROSITE" id="PS50011"/>
    </source>
</evidence>
<comment type="catalytic activity">
    <reaction evidence="21">
        <text>L-threonyl-[protein] + ATP = O-phospho-L-threonyl-[protein] + ADP + H(+)</text>
        <dbReference type="Rhea" id="RHEA:46608"/>
        <dbReference type="Rhea" id="RHEA-COMP:11060"/>
        <dbReference type="Rhea" id="RHEA-COMP:11605"/>
        <dbReference type="ChEBI" id="CHEBI:15378"/>
        <dbReference type="ChEBI" id="CHEBI:30013"/>
        <dbReference type="ChEBI" id="CHEBI:30616"/>
        <dbReference type="ChEBI" id="CHEBI:61977"/>
        <dbReference type="ChEBI" id="CHEBI:456216"/>
        <dbReference type="EC" id="2.7.11.22"/>
    </reaction>
</comment>
<evidence type="ECO:0000256" key="1">
    <source>
        <dbReference type="ARBA" id="ARBA00004123"/>
    </source>
</evidence>
<dbReference type="FunFam" id="1.10.510.10:FF:000406">
    <property type="entry name" value="cyclin-dependent kinase 20 isoform X1"/>
    <property type="match status" value="1"/>
</dbReference>
<evidence type="ECO:0000256" key="23">
    <source>
        <dbReference type="PROSITE-ProRule" id="PRU10141"/>
    </source>
</evidence>
<comment type="similarity">
    <text evidence="4">Belongs to the protein kinase superfamily. CMGC Ser/Thr protein kinase family. CDC2/CDKX subfamily.</text>
</comment>
<dbReference type="InterPro" id="IPR008271">
    <property type="entry name" value="Ser/Thr_kinase_AS"/>
</dbReference>
<keyword evidence="27" id="KW-1185">Reference proteome</keyword>
<evidence type="ECO:0000256" key="5">
    <source>
        <dbReference type="ARBA" id="ARBA00012425"/>
    </source>
</evidence>
<dbReference type="InterPro" id="IPR048002">
    <property type="entry name" value="CDK20-like_STKc"/>
</dbReference>
<name>A0AAV7JBV5_9METZ</name>
<dbReference type="Gene3D" id="3.30.200.20">
    <property type="entry name" value="Phosphorylase Kinase, domain 1"/>
    <property type="match status" value="1"/>
</dbReference>
<dbReference type="InterPro" id="IPR017441">
    <property type="entry name" value="Protein_kinase_ATP_BS"/>
</dbReference>
<evidence type="ECO:0000256" key="24">
    <source>
        <dbReference type="RuleBase" id="RU000304"/>
    </source>
</evidence>
<dbReference type="InterPro" id="IPR011009">
    <property type="entry name" value="Kinase-like_dom_sf"/>
</dbReference>
<sequence length="365" mass="41253">MESYEILCRIGEGAHGVVFKAKHIQSGYHVALKKIALRKIEDGIPNNILREVKTLMSLEEHPNIVRLFEVFPHGMGFVLVFEFMLSDLSEVLRNHSILLSEAQIKCYMLMLLQGVSHCHKHNIIHRDLKPANLLLSSSGHLKIADFGLARVHCLAEDRPQYSHQVATRWYRPPELLYGARVYDEGVDLWGVGCILGELINSSPLFPGENDIDQLCCVTRILGTPNEQVWPGLSDLPDYKKITFPELLPIPLHKIVPDAAPLALDLLESFLVYVSKRRLPAVRALIHPYFFSEPIPAHHTQLPSPRTLPKRDLFQIFSSAEFDPSLLIHPSKIPSHVIAVTTPTQTRKIPKQITSKKSTTDKNSKF</sequence>
<dbReference type="AlphaFoldDB" id="A0AAV7JBV5"/>
<proteinExistence type="inferred from homology"/>
<evidence type="ECO:0000256" key="22">
    <source>
        <dbReference type="ARBA" id="ARBA00048367"/>
    </source>
</evidence>
<evidence type="ECO:0000256" key="8">
    <source>
        <dbReference type="ARBA" id="ARBA00022527"/>
    </source>
</evidence>
<dbReference type="Pfam" id="PF00069">
    <property type="entry name" value="Pkinase"/>
    <property type="match status" value="1"/>
</dbReference>
<dbReference type="GO" id="GO:0005524">
    <property type="term" value="F:ATP binding"/>
    <property type="evidence" value="ECO:0007669"/>
    <property type="project" value="UniProtKB-UniRule"/>
</dbReference>
<evidence type="ECO:0000256" key="3">
    <source>
        <dbReference type="ARBA" id="ARBA00004496"/>
    </source>
</evidence>
<dbReference type="SMART" id="SM00220">
    <property type="entry name" value="S_TKc"/>
    <property type="match status" value="1"/>
</dbReference>
<dbReference type="FunFam" id="3.30.200.20:FF:000579">
    <property type="entry name" value="cyclin-dependent kinase 20"/>
    <property type="match status" value="1"/>
</dbReference>
<dbReference type="GO" id="GO:0005634">
    <property type="term" value="C:nucleus"/>
    <property type="evidence" value="ECO:0007669"/>
    <property type="project" value="UniProtKB-SubCell"/>
</dbReference>
<accession>A0AAV7JBV5</accession>
<comment type="catalytic activity">
    <reaction evidence="22">
        <text>L-seryl-[protein] + ATP = O-phospho-L-seryl-[protein] + ADP + H(+)</text>
        <dbReference type="Rhea" id="RHEA:17989"/>
        <dbReference type="Rhea" id="RHEA-COMP:9863"/>
        <dbReference type="Rhea" id="RHEA-COMP:11604"/>
        <dbReference type="ChEBI" id="CHEBI:15378"/>
        <dbReference type="ChEBI" id="CHEBI:29999"/>
        <dbReference type="ChEBI" id="CHEBI:30616"/>
        <dbReference type="ChEBI" id="CHEBI:83421"/>
        <dbReference type="ChEBI" id="CHEBI:456216"/>
        <dbReference type="EC" id="2.7.11.22"/>
    </reaction>
</comment>
<evidence type="ECO:0000256" key="15">
    <source>
        <dbReference type="ARBA" id="ARBA00023242"/>
    </source>
</evidence>
<dbReference type="GO" id="GO:0051301">
    <property type="term" value="P:cell division"/>
    <property type="evidence" value="ECO:0007669"/>
    <property type="project" value="UniProtKB-KW"/>
</dbReference>
<dbReference type="InterPro" id="IPR000719">
    <property type="entry name" value="Prot_kinase_dom"/>
</dbReference>
<evidence type="ECO:0000256" key="11">
    <source>
        <dbReference type="ARBA" id="ARBA00022741"/>
    </source>
</evidence>
<dbReference type="EC" id="2.7.11.22" evidence="5"/>
<evidence type="ECO:0000313" key="26">
    <source>
        <dbReference type="EMBL" id="KAI6646171.1"/>
    </source>
</evidence>
<evidence type="ECO:0000256" key="20">
    <source>
        <dbReference type="ARBA" id="ARBA00035723"/>
    </source>
</evidence>
<keyword evidence="6" id="KW-0217">Developmental protein</keyword>
<evidence type="ECO:0000256" key="18">
    <source>
        <dbReference type="ARBA" id="ARBA00035711"/>
    </source>
</evidence>
<keyword evidence="8 24" id="KW-0723">Serine/threonine-protein kinase</keyword>
<keyword evidence="11 23" id="KW-0547">Nucleotide-binding</keyword>
<keyword evidence="7" id="KW-0963">Cytoplasm</keyword>
<dbReference type="Gene3D" id="1.10.510.10">
    <property type="entry name" value="Transferase(Phosphotransferase) domain 1"/>
    <property type="match status" value="1"/>
</dbReference>
<comment type="caution">
    <text evidence="26">The sequence shown here is derived from an EMBL/GenBank/DDBJ whole genome shotgun (WGS) entry which is preliminary data.</text>
</comment>
<reference evidence="26 27" key="1">
    <citation type="journal article" date="2023" name="BMC Biol.">
        <title>The compact genome of the sponge Oopsacas minuta (Hexactinellida) is lacking key metazoan core genes.</title>
        <authorList>
            <person name="Santini S."/>
            <person name="Schenkelaars Q."/>
            <person name="Jourda C."/>
            <person name="Duchesne M."/>
            <person name="Belahbib H."/>
            <person name="Rocher C."/>
            <person name="Selva M."/>
            <person name="Riesgo A."/>
            <person name="Vervoort M."/>
            <person name="Leys S.P."/>
            <person name="Kodjabachian L."/>
            <person name="Le Bivic A."/>
            <person name="Borchiellini C."/>
            <person name="Claverie J.M."/>
            <person name="Renard E."/>
        </authorList>
    </citation>
    <scope>NUCLEOTIDE SEQUENCE [LARGE SCALE GENOMIC DNA]</scope>
    <source>
        <strain evidence="26">SPO-2</strain>
    </source>
</reference>
<dbReference type="InterPro" id="IPR050108">
    <property type="entry name" value="CDK"/>
</dbReference>
<dbReference type="EMBL" id="JAKMXF010000361">
    <property type="protein sequence ID" value="KAI6646171.1"/>
    <property type="molecule type" value="Genomic_DNA"/>
</dbReference>
<evidence type="ECO:0000256" key="10">
    <source>
        <dbReference type="ARBA" id="ARBA00022679"/>
    </source>
</evidence>
<dbReference type="SUPFAM" id="SSF56112">
    <property type="entry name" value="Protein kinase-like (PK-like)"/>
    <property type="match status" value="1"/>
</dbReference>
<keyword evidence="14" id="KW-0969">Cilium</keyword>
<feature type="binding site" evidence="23">
    <location>
        <position position="33"/>
    </location>
    <ligand>
        <name>ATP</name>
        <dbReference type="ChEBI" id="CHEBI:30616"/>
    </ligand>
</feature>
<keyword evidence="16" id="KW-0966">Cell projection</keyword>
<evidence type="ECO:0000256" key="13">
    <source>
        <dbReference type="ARBA" id="ARBA00022840"/>
    </source>
</evidence>
<dbReference type="Proteomes" id="UP001165289">
    <property type="component" value="Unassembled WGS sequence"/>
</dbReference>
<dbReference type="GO" id="GO:0004693">
    <property type="term" value="F:cyclin-dependent protein serine/threonine kinase activity"/>
    <property type="evidence" value="ECO:0007669"/>
    <property type="project" value="UniProtKB-EC"/>
</dbReference>
<evidence type="ECO:0000256" key="19">
    <source>
        <dbReference type="ARBA" id="ARBA00035720"/>
    </source>
</evidence>
<evidence type="ECO:0000256" key="17">
    <source>
        <dbReference type="ARBA" id="ARBA00023306"/>
    </source>
</evidence>
<keyword evidence="12 26" id="KW-0418">Kinase</keyword>
<feature type="domain" description="Protein kinase" evidence="25">
    <location>
        <begin position="4"/>
        <end position="289"/>
    </location>
</feature>
<keyword evidence="17" id="KW-0131">Cell cycle</keyword>
<gene>
    <name evidence="26" type="ORF">LOD99_9444</name>
</gene>
<comment type="subcellular location">
    <subcellularLocation>
        <location evidence="2">Cell projection</location>
        <location evidence="2">Cilium</location>
    </subcellularLocation>
    <subcellularLocation>
        <location evidence="3">Cytoplasm</location>
    </subcellularLocation>
    <subcellularLocation>
        <location evidence="1">Nucleus</location>
    </subcellularLocation>
</comment>
<evidence type="ECO:0000256" key="2">
    <source>
        <dbReference type="ARBA" id="ARBA00004138"/>
    </source>
</evidence>
<evidence type="ECO:0000256" key="7">
    <source>
        <dbReference type="ARBA" id="ARBA00022490"/>
    </source>
</evidence>
<keyword evidence="13 23" id="KW-0067">ATP-binding</keyword>
<evidence type="ECO:0000256" key="4">
    <source>
        <dbReference type="ARBA" id="ARBA00006485"/>
    </source>
</evidence>
<dbReference type="PROSITE" id="PS00108">
    <property type="entry name" value="PROTEIN_KINASE_ST"/>
    <property type="match status" value="1"/>
</dbReference>
<evidence type="ECO:0000256" key="16">
    <source>
        <dbReference type="ARBA" id="ARBA00023273"/>
    </source>
</evidence>
<evidence type="ECO:0000256" key="12">
    <source>
        <dbReference type="ARBA" id="ARBA00022777"/>
    </source>
</evidence>
<keyword evidence="9" id="KW-0132">Cell division</keyword>
<dbReference type="PANTHER" id="PTHR24056">
    <property type="entry name" value="CELL DIVISION PROTEIN KINASE"/>
    <property type="match status" value="1"/>
</dbReference>
<dbReference type="GO" id="GO:0005929">
    <property type="term" value="C:cilium"/>
    <property type="evidence" value="ECO:0007669"/>
    <property type="project" value="UniProtKB-SubCell"/>
</dbReference>
<dbReference type="PROSITE" id="PS00107">
    <property type="entry name" value="PROTEIN_KINASE_ATP"/>
    <property type="match status" value="1"/>
</dbReference>
<dbReference type="CDD" id="cd07832">
    <property type="entry name" value="STKc_CCRK"/>
    <property type="match status" value="1"/>
</dbReference>
<dbReference type="GO" id="GO:0005737">
    <property type="term" value="C:cytoplasm"/>
    <property type="evidence" value="ECO:0007669"/>
    <property type="project" value="UniProtKB-SubCell"/>
</dbReference>
<keyword evidence="10" id="KW-0808">Transferase</keyword>
<evidence type="ECO:0000256" key="9">
    <source>
        <dbReference type="ARBA" id="ARBA00022618"/>
    </source>
</evidence>
<keyword evidence="15" id="KW-0539">Nucleus</keyword>
<organism evidence="26 27">
    <name type="scientific">Oopsacas minuta</name>
    <dbReference type="NCBI Taxonomy" id="111878"/>
    <lineage>
        <taxon>Eukaryota</taxon>
        <taxon>Metazoa</taxon>
        <taxon>Porifera</taxon>
        <taxon>Hexactinellida</taxon>
        <taxon>Hexasterophora</taxon>
        <taxon>Lyssacinosida</taxon>
        <taxon>Leucopsacidae</taxon>
        <taxon>Oopsacas</taxon>
    </lineage>
</organism>
<evidence type="ECO:0000256" key="21">
    <source>
        <dbReference type="ARBA" id="ARBA00047811"/>
    </source>
</evidence>